<feature type="signal peptide" evidence="1">
    <location>
        <begin position="1"/>
        <end position="21"/>
    </location>
</feature>
<proteinExistence type="predicted"/>
<dbReference type="RefSeq" id="WP_228878790.1">
    <property type="nucleotide sequence ID" value="NZ_CAJQZC010000005.1"/>
</dbReference>
<accession>A0A9N8RYP6</accession>
<gene>
    <name evidence="2" type="ORF">LMG31841_03362</name>
</gene>
<organism evidence="2 3">
    <name type="scientific">Paraburkholderia saeva</name>
    <dbReference type="NCBI Taxonomy" id="2777537"/>
    <lineage>
        <taxon>Bacteria</taxon>
        <taxon>Pseudomonadati</taxon>
        <taxon>Pseudomonadota</taxon>
        <taxon>Betaproteobacteria</taxon>
        <taxon>Burkholderiales</taxon>
        <taxon>Burkholderiaceae</taxon>
        <taxon>Paraburkholderia</taxon>
    </lineage>
</organism>
<evidence type="ECO:0000313" key="2">
    <source>
        <dbReference type="EMBL" id="CAG4904545.1"/>
    </source>
</evidence>
<reference evidence="2" key="1">
    <citation type="submission" date="2021-04" db="EMBL/GenBank/DDBJ databases">
        <authorList>
            <person name="Vanwijnsberghe S."/>
        </authorList>
    </citation>
    <scope>NUCLEOTIDE SEQUENCE</scope>
    <source>
        <strain evidence="2">LMG 31841</strain>
    </source>
</reference>
<name>A0A9N8RYP6_9BURK</name>
<protein>
    <submittedName>
        <fullName evidence="2">Uncharacterized protein</fullName>
    </submittedName>
</protein>
<evidence type="ECO:0000256" key="1">
    <source>
        <dbReference type="SAM" id="SignalP"/>
    </source>
</evidence>
<sequence length="125" mass="12871">MKSGSVLLTVLLGVAALGASAAGFNGSRPLVCATMTSHACRPGSGCNRSLPTDIRAARLLSIDFEKKAINRPAHATDQYAVDRDPGRIVAEGIATGAGWARHDSGASMIASSRDAFVLFGNCIAL</sequence>
<keyword evidence="1" id="KW-0732">Signal</keyword>
<dbReference type="Proteomes" id="UP000789704">
    <property type="component" value="Unassembled WGS sequence"/>
</dbReference>
<keyword evidence="3" id="KW-1185">Reference proteome</keyword>
<comment type="caution">
    <text evidence="2">The sequence shown here is derived from an EMBL/GenBank/DDBJ whole genome shotgun (WGS) entry which is preliminary data.</text>
</comment>
<dbReference type="AlphaFoldDB" id="A0A9N8RYP6"/>
<feature type="chain" id="PRO_5040209072" evidence="1">
    <location>
        <begin position="22"/>
        <end position="125"/>
    </location>
</feature>
<evidence type="ECO:0000313" key="3">
    <source>
        <dbReference type="Proteomes" id="UP000789704"/>
    </source>
</evidence>
<dbReference type="EMBL" id="CAJQZC010000005">
    <property type="protein sequence ID" value="CAG4904545.1"/>
    <property type="molecule type" value="Genomic_DNA"/>
</dbReference>